<dbReference type="Pfam" id="PF00535">
    <property type="entry name" value="Glycos_transf_2"/>
    <property type="match status" value="1"/>
</dbReference>
<dbReference type="Pfam" id="PF17994">
    <property type="entry name" value="Glft2_N"/>
    <property type="match status" value="1"/>
</dbReference>
<dbReference type="KEGG" id="smur:BWP33_01130"/>
<dbReference type="STRING" id="641147.HMPREF9021_00290"/>
<evidence type="ECO:0000259" key="1">
    <source>
        <dbReference type="Pfam" id="PF00535"/>
    </source>
</evidence>
<dbReference type="InterPro" id="IPR040492">
    <property type="entry name" value="GlfT2_N"/>
</dbReference>
<evidence type="ECO:0000313" key="4">
    <source>
        <dbReference type="Proteomes" id="UP000017813"/>
    </source>
</evidence>
<dbReference type="InterPro" id="IPR001173">
    <property type="entry name" value="Glyco_trans_2-like"/>
</dbReference>
<feature type="domain" description="Glycosyltransferase 2-like" evidence="1">
    <location>
        <begin position="154"/>
        <end position="257"/>
    </location>
</feature>
<evidence type="ECO:0000313" key="3">
    <source>
        <dbReference type="EMBL" id="EFG31888.1"/>
    </source>
</evidence>
<dbReference type="Gene3D" id="3.90.550.60">
    <property type="match status" value="1"/>
</dbReference>
<dbReference type="eggNOG" id="COG1216">
    <property type="taxonomic scope" value="Bacteria"/>
</dbReference>
<accession>V9HME2</accession>
<dbReference type="OrthoDB" id="5148555at2"/>
<proteinExistence type="predicted"/>
<sequence length="593" mass="69081">MNILQHLVFPNFDIEAPDDLYVRPWGGAVVSRSEKQVNFYQKGSGCAFDTFFNSLTIQTWKNETPVRQIKLRLFGKGEFFIRIRRHKLHTEMRHLSEQKITLTEQGVDVDFGNLEDHTEGMLFFELISLADDNFINKGFYYTELAPVNSVKLGIVITHFNRKHYVLPAIDRVSKDLLQDPYFKDKISLIVVDNSQNITPEEAQCAIVIPNQNLGGSGGFTRGLMYLEDQKDYTHCLFMDDDASCEIESIRRAYALLQYTTTEKFAVSGAQLRELAPTVIHEKGACFRKQRIASLHHGRDIRHVHELLLAEQNELQANYGAWWFFAFKIKDVSHHPFPFFVRGDDISFSLYNNFKVCTLNGIGVWGEDFWVKESPMTRYLGVRSFLACHILGDTGVTKKELKQNFKVWYLGCINSYNYTSAKAIYFALVDSLLGTKLYSCDIDANKARSKIAALPQDEKMKPIRREDYELKFVAHPSKNRCRMRKWIRKLTLNYLLMPECVMKKGVVFQPKHFSANLDQTYRFKEIYYEHEATRTGYVVKFDRQRLWQAYKDYFAALKLIDEKFDSAKADYLAHQDELTSRAFWEKVYSQDLKK</sequence>
<dbReference type="SUPFAM" id="SSF53448">
    <property type="entry name" value="Nucleotide-diphospho-sugar transferases"/>
    <property type="match status" value="1"/>
</dbReference>
<dbReference type="RefSeq" id="WP_002641206.1">
    <property type="nucleotide sequence ID" value="NZ_CP019448.1"/>
</dbReference>
<evidence type="ECO:0000259" key="2">
    <source>
        <dbReference type="Pfam" id="PF17994"/>
    </source>
</evidence>
<protein>
    <submittedName>
        <fullName evidence="3">Uncharacterized protein</fullName>
    </submittedName>
</protein>
<dbReference type="AlphaFoldDB" id="V9HME2"/>
<comment type="caution">
    <text evidence="3">The sequence shown here is derived from an EMBL/GenBank/DDBJ whole genome shotgun (WGS) entry which is preliminary data.</text>
</comment>
<dbReference type="Proteomes" id="UP000017813">
    <property type="component" value="Unassembled WGS sequence"/>
</dbReference>
<reference evidence="3 4" key="2">
    <citation type="submission" date="2011-10" db="EMBL/GenBank/DDBJ databases">
        <title>The Genome Sequence of Simonsiella muelleri ATCC 29453.</title>
        <authorList>
            <consortium name="The Broad Institute Genome Sequencing Platform"/>
            <consortium name="The Broad Institute Genome Sequencing Center for Infectious Disease"/>
            <person name="Earl A."/>
            <person name="Ward D."/>
            <person name="Feldgarden M."/>
            <person name="Gevers D."/>
            <person name="Izard J."/>
            <person name="Baranova O.V."/>
            <person name="Blanton J.M."/>
            <person name="Tanner A.C."/>
            <person name="Dewhirst F."/>
            <person name="Young S.K."/>
            <person name="Zeng Q."/>
            <person name="Gargeya S."/>
            <person name="Fitzgerald M."/>
            <person name="Haas B."/>
            <person name="Abouelleil A."/>
            <person name="Alvarado L."/>
            <person name="Arachchi H.M."/>
            <person name="Berlin A."/>
            <person name="Brown A."/>
            <person name="Chapman S.B."/>
            <person name="Chen Z."/>
            <person name="Dunbar C."/>
            <person name="Freedman E."/>
            <person name="Gearin G."/>
            <person name="Goldberg J."/>
            <person name="Griggs A."/>
            <person name="Gujja S."/>
            <person name="Heiman D."/>
            <person name="Howarth C."/>
            <person name="Larson L."/>
            <person name="Lui A."/>
            <person name="MacDonald P.J.P."/>
            <person name="Montmayeur A."/>
            <person name="Murphy C."/>
            <person name="Neiman D."/>
            <person name="Pearson M."/>
            <person name="Priest M."/>
            <person name="Roberts A."/>
            <person name="Saif S."/>
            <person name="Shea T."/>
            <person name="Shenoy N."/>
            <person name="Sisk P."/>
            <person name="Stolte C."/>
            <person name="Sykes S."/>
            <person name="Wortman J."/>
            <person name="Nusbaum C."/>
            <person name="Birren B."/>
        </authorList>
    </citation>
    <scope>NUCLEOTIDE SEQUENCE [LARGE SCALE GENOMIC DNA]</scope>
    <source>
        <strain evidence="3 4">ATCC 29453</strain>
    </source>
</reference>
<dbReference type="HOGENOM" id="CLU_019973_1_1_4"/>
<reference evidence="3 4" key="1">
    <citation type="submission" date="2010-03" db="EMBL/GenBank/DDBJ databases">
        <authorList>
            <consortium name="The Broad Institute Genome Sequencing Platform"/>
            <person name="Ward D."/>
            <person name="Earl A."/>
            <person name="Feldgarden M."/>
            <person name="Gevers D."/>
            <person name="Young S."/>
            <person name="Zeng Q."/>
            <person name="Koehrsen M."/>
            <person name="Alvarado L."/>
            <person name="Berlin A.M."/>
            <person name="Borenstein D."/>
            <person name="Chapman S.B."/>
            <person name="Chen Z."/>
            <person name="Engels R."/>
            <person name="Freedman E."/>
            <person name="Gellesch M."/>
            <person name="Goldberg J."/>
            <person name="Griggs A."/>
            <person name="Gujja S."/>
            <person name="Heilman E.R."/>
            <person name="Heiman D.I."/>
            <person name="Hepburn T.A."/>
            <person name="Howarth C."/>
            <person name="Jen D."/>
            <person name="Larson L."/>
            <person name="Mehta T."/>
            <person name="Park D."/>
            <person name="Pearson M."/>
            <person name="Richards J."/>
            <person name="Roberts A."/>
            <person name="Saif S."/>
            <person name="Shea T.D."/>
            <person name="Shenoy N."/>
            <person name="Sisk P."/>
            <person name="Stolte C."/>
            <person name="Sykes S.N."/>
            <person name="Walk T."/>
            <person name="White J."/>
            <person name="Yandava C."/>
            <person name="Izard J."/>
            <person name="Baranova O.V."/>
            <person name="Blanton J.M."/>
            <person name="Tanner A.C."/>
            <person name="Dewhirst F."/>
            <person name="Haas B."/>
            <person name="Nusbaum C."/>
            <person name="Birren B."/>
        </authorList>
    </citation>
    <scope>NUCLEOTIDE SEQUENCE [LARGE SCALE GENOMIC DNA]</scope>
    <source>
        <strain evidence="3 4">ATCC 29453</strain>
    </source>
</reference>
<organism evidence="3 4">
    <name type="scientific">Simonsiella muelleri ATCC 29453</name>
    <dbReference type="NCBI Taxonomy" id="641147"/>
    <lineage>
        <taxon>Bacteria</taxon>
        <taxon>Pseudomonadati</taxon>
        <taxon>Pseudomonadota</taxon>
        <taxon>Betaproteobacteria</taxon>
        <taxon>Neisseriales</taxon>
        <taxon>Neisseriaceae</taxon>
        <taxon>Simonsiella</taxon>
    </lineage>
</organism>
<dbReference type="InterPro" id="IPR029044">
    <property type="entry name" value="Nucleotide-diphossugar_trans"/>
</dbReference>
<name>V9HME2_9NEIS</name>
<dbReference type="EMBL" id="ADCY02000006">
    <property type="protein sequence ID" value="EFG31888.1"/>
    <property type="molecule type" value="Genomic_DNA"/>
</dbReference>
<keyword evidence="4" id="KW-1185">Reference proteome</keyword>
<feature type="domain" description="Galactofuranosyltransferase GlfT2 N-terminal" evidence="2">
    <location>
        <begin position="41"/>
        <end position="140"/>
    </location>
</feature>
<gene>
    <name evidence="3" type="ORF">HMPREF9021_00290</name>
</gene>